<dbReference type="RefSeq" id="WP_131304666.1">
    <property type="nucleotide sequence ID" value="NZ_SJFN01000001.1"/>
</dbReference>
<dbReference type="SUPFAM" id="SSF52402">
    <property type="entry name" value="Adenine nucleotide alpha hydrolases-like"/>
    <property type="match status" value="1"/>
</dbReference>
<dbReference type="InterPro" id="IPR014729">
    <property type="entry name" value="Rossmann-like_a/b/a_fold"/>
</dbReference>
<organism evidence="1 2">
    <name type="scientific">Siculibacillus lacustris</name>
    <dbReference type="NCBI Taxonomy" id="1549641"/>
    <lineage>
        <taxon>Bacteria</taxon>
        <taxon>Pseudomonadati</taxon>
        <taxon>Pseudomonadota</taxon>
        <taxon>Alphaproteobacteria</taxon>
        <taxon>Hyphomicrobiales</taxon>
        <taxon>Ancalomicrobiaceae</taxon>
        <taxon>Siculibacillus</taxon>
    </lineage>
</organism>
<dbReference type="OrthoDB" id="9776919at2"/>
<name>A0A4Q9VXG4_9HYPH</name>
<evidence type="ECO:0000313" key="2">
    <source>
        <dbReference type="Proteomes" id="UP000292781"/>
    </source>
</evidence>
<keyword evidence="1" id="KW-0378">Hydrolase</keyword>
<reference evidence="1 2" key="1">
    <citation type="submission" date="2019-02" db="EMBL/GenBank/DDBJ databases">
        <title>Siculibacillus lacustris gen. nov., sp. nov., a new rosette-forming bacterium isolated from a freshwater crater lake (Lake St. Ana, Romania).</title>
        <authorList>
            <person name="Felfoldi T."/>
            <person name="Marton Z."/>
            <person name="Szabo A."/>
            <person name="Mentes A."/>
            <person name="Boka K."/>
            <person name="Marialigeti K."/>
            <person name="Mathe I."/>
            <person name="Koncz M."/>
            <person name="Schumann P."/>
            <person name="Toth E."/>
        </authorList>
    </citation>
    <scope>NUCLEOTIDE SEQUENCE [LARGE SCALE GENOMIC DNA]</scope>
    <source>
        <strain evidence="1 2">SA-279</strain>
    </source>
</reference>
<evidence type="ECO:0000313" key="1">
    <source>
        <dbReference type="EMBL" id="TBW41167.1"/>
    </source>
</evidence>
<gene>
    <name evidence="1" type="ORF">EYW49_00070</name>
</gene>
<proteinExistence type="predicted"/>
<dbReference type="PANTHER" id="PTHR43169">
    <property type="entry name" value="EXSB FAMILY PROTEIN"/>
    <property type="match status" value="1"/>
</dbReference>
<dbReference type="Gene3D" id="3.40.50.620">
    <property type="entry name" value="HUPs"/>
    <property type="match status" value="1"/>
</dbReference>
<comment type="caution">
    <text evidence="1">The sequence shown here is derived from an EMBL/GenBank/DDBJ whole genome shotgun (WGS) entry which is preliminary data.</text>
</comment>
<keyword evidence="2" id="KW-1185">Reference proteome</keyword>
<accession>A0A4Q9VXG4</accession>
<dbReference type="EMBL" id="SJFN01000001">
    <property type="protein sequence ID" value="TBW41167.1"/>
    <property type="molecule type" value="Genomic_DNA"/>
</dbReference>
<sequence>MTIAIREAALVAALDRHPALAIAVSGGVDSMVLAHVGHRLSQAATTAVHAVSPAVPALATARVEDHARRFGWRLRLIDAGELADPAYRANPVDRCFYCKSNLYSRIREVIGGSIASGTNLDDLDDFRPGLDAARRAEVVHPFVEAGLGKADIYELARAYGLDDLAALPAQPCLASRIETGIGVDEDALAFIEAVEIELAAALPGAEALRCRITAAGVFAECAPLPEGPQAEAIAARVAALAAAAGRPFGGLRAYRRGAAFLRDLR</sequence>
<dbReference type="GO" id="GO:0016787">
    <property type="term" value="F:hydrolase activity"/>
    <property type="evidence" value="ECO:0007669"/>
    <property type="project" value="UniProtKB-KW"/>
</dbReference>
<dbReference type="PANTHER" id="PTHR43169:SF2">
    <property type="entry name" value="NAD_GMP SYNTHASE DOMAIN-CONTAINING PROTEIN"/>
    <property type="match status" value="1"/>
</dbReference>
<dbReference type="InterPro" id="IPR052188">
    <property type="entry name" value="Ni-pincer_cofactor_biosynth"/>
</dbReference>
<dbReference type="AlphaFoldDB" id="A0A4Q9VXG4"/>
<protein>
    <submittedName>
        <fullName evidence="1">Adenine nucleotide alpha hydrolase</fullName>
    </submittedName>
</protein>
<dbReference type="Proteomes" id="UP000292781">
    <property type="component" value="Unassembled WGS sequence"/>
</dbReference>